<evidence type="ECO:0000259" key="1">
    <source>
        <dbReference type="PROSITE" id="PS50181"/>
    </source>
</evidence>
<keyword evidence="3" id="KW-1185">Reference proteome</keyword>
<dbReference type="InterPro" id="IPR055411">
    <property type="entry name" value="LRR_FXL15/At3g58940/PEG3-like"/>
</dbReference>
<gene>
    <name evidence="2" type="ORF">C5167_009179</name>
</gene>
<sequence>MHYKNPIQNLDYVVINNARMANNAKRLKENHEGDQDRISALPESILHHILSFLDLKQAIKSSILSSKWRYVWTSLPFLCFDFGLFQTKNLKQSKAKSFEKFVDRVFELRDTFSVIERLNLNCSGFLSPDPQNLSNSLYTWILIGLNRKVKELYLDVPFGPKHFKLPSYIFMCESLTKLELRGSAAPQLCIFLSNLPNAMSLPRLESLVLQSVQFGCDDTPNNLFSKCAVLESLTITHCVFQSNLVIASPKLKHLMIDLYFPGTNKRDSMIKLNTPSLLSFRCKDYMSRDYYVETDLSVLVKAELDMTPGEFDASGILRLEGNSRSLYEQRMMKLLKAFHTIEDLTLSVWFFEINAWDCSAIYPVYTTSMCNLRCLRLGAGLADRSLKMILNLLMNSLQIESLVIEINKAIFTTPPSPYWDEVDLTTRANYESLWGTQEPYVQYMMHELKFAEVRGVQGRLNELVLLQFLLKQCTVLEKVLLYLIDEQSPNTKRKATKFFHKLASFPRASSTSAILCV</sequence>
<dbReference type="SUPFAM" id="SSF52047">
    <property type="entry name" value="RNI-like"/>
    <property type="match status" value="1"/>
</dbReference>
<dbReference type="OrthoDB" id="612216at2759"/>
<name>A0A4Y7JXR0_PAPSO</name>
<dbReference type="Gramene" id="RZC65487">
    <property type="protein sequence ID" value="RZC65487"/>
    <property type="gene ID" value="C5167_009179"/>
</dbReference>
<dbReference type="InterPro" id="IPR032675">
    <property type="entry name" value="LRR_dom_sf"/>
</dbReference>
<dbReference type="Gene3D" id="1.20.1280.50">
    <property type="match status" value="1"/>
</dbReference>
<dbReference type="SMART" id="SM00256">
    <property type="entry name" value="FBOX"/>
    <property type="match status" value="1"/>
</dbReference>
<dbReference type="OMA" id="IEICHEK"/>
<accession>A0A4Y7JXR0</accession>
<dbReference type="SUPFAM" id="SSF81383">
    <property type="entry name" value="F-box domain"/>
    <property type="match status" value="1"/>
</dbReference>
<dbReference type="Pfam" id="PF24758">
    <property type="entry name" value="LRR_At5g56370"/>
    <property type="match status" value="1"/>
</dbReference>
<dbReference type="InterPro" id="IPR036047">
    <property type="entry name" value="F-box-like_dom_sf"/>
</dbReference>
<organism evidence="2 3">
    <name type="scientific">Papaver somniferum</name>
    <name type="common">Opium poppy</name>
    <dbReference type="NCBI Taxonomy" id="3469"/>
    <lineage>
        <taxon>Eukaryota</taxon>
        <taxon>Viridiplantae</taxon>
        <taxon>Streptophyta</taxon>
        <taxon>Embryophyta</taxon>
        <taxon>Tracheophyta</taxon>
        <taxon>Spermatophyta</taxon>
        <taxon>Magnoliopsida</taxon>
        <taxon>Ranunculales</taxon>
        <taxon>Papaveraceae</taxon>
        <taxon>Papaveroideae</taxon>
        <taxon>Papaver</taxon>
    </lineage>
</organism>
<reference evidence="2 3" key="1">
    <citation type="journal article" date="2018" name="Science">
        <title>The opium poppy genome and morphinan production.</title>
        <authorList>
            <person name="Guo L."/>
            <person name="Winzer T."/>
            <person name="Yang X."/>
            <person name="Li Y."/>
            <person name="Ning Z."/>
            <person name="He Z."/>
            <person name="Teodor R."/>
            <person name="Lu Y."/>
            <person name="Bowser T.A."/>
            <person name="Graham I.A."/>
            <person name="Ye K."/>
        </authorList>
    </citation>
    <scope>NUCLEOTIDE SEQUENCE [LARGE SCALE GENOMIC DNA]</scope>
    <source>
        <strain evidence="3">cv. HN1</strain>
        <tissue evidence="2">Leaves</tissue>
    </source>
</reference>
<dbReference type="PROSITE" id="PS50181">
    <property type="entry name" value="FBOX"/>
    <property type="match status" value="1"/>
</dbReference>
<dbReference type="PANTHER" id="PTHR31900">
    <property type="entry name" value="F-BOX/RNI SUPERFAMILY PROTEIN-RELATED"/>
    <property type="match status" value="1"/>
</dbReference>
<dbReference type="AlphaFoldDB" id="A0A4Y7JXR0"/>
<dbReference type="CDD" id="cd22160">
    <property type="entry name" value="F-box_AtFBL13-like"/>
    <property type="match status" value="1"/>
</dbReference>
<dbReference type="InterPro" id="IPR001810">
    <property type="entry name" value="F-box_dom"/>
</dbReference>
<dbReference type="Pfam" id="PF00646">
    <property type="entry name" value="F-box"/>
    <property type="match status" value="1"/>
</dbReference>
<evidence type="ECO:0000313" key="3">
    <source>
        <dbReference type="Proteomes" id="UP000316621"/>
    </source>
</evidence>
<proteinExistence type="predicted"/>
<dbReference type="EMBL" id="CM010720">
    <property type="protein sequence ID" value="RZC65487.1"/>
    <property type="molecule type" value="Genomic_DNA"/>
</dbReference>
<evidence type="ECO:0000313" key="2">
    <source>
        <dbReference type="EMBL" id="RZC65487.1"/>
    </source>
</evidence>
<dbReference type="InterPro" id="IPR050232">
    <property type="entry name" value="FBL13/AtMIF1-like"/>
</dbReference>
<dbReference type="Proteomes" id="UP000316621">
    <property type="component" value="Chromosome 6"/>
</dbReference>
<protein>
    <recommendedName>
        <fullName evidence="1">F-box domain-containing protein</fullName>
    </recommendedName>
</protein>
<dbReference type="InterPro" id="IPR053781">
    <property type="entry name" value="F-box_AtFBL13-like"/>
</dbReference>
<feature type="domain" description="F-box" evidence="1">
    <location>
        <begin position="35"/>
        <end position="71"/>
    </location>
</feature>
<dbReference type="Gene3D" id="3.80.10.10">
    <property type="entry name" value="Ribonuclease Inhibitor"/>
    <property type="match status" value="1"/>
</dbReference>
<dbReference type="PANTHER" id="PTHR31900:SF30">
    <property type="entry name" value="SUPERFAMILY PROTEIN, PUTATIVE-RELATED"/>
    <property type="match status" value="1"/>
</dbReference>